<evidence type="ECO:0000256" key="1">
    <source>
        <dbReference type="ARBA" id="ARBA00023015"/>
    </source>
</evidence>
<dbReference type="Gene3D" id="1.10.10.10">
    <property type="entry name" value="Winged helix-like DNA-binding domain superfamily/Winged helix DNA-binding domain"/>
    <property type="match status" value="1"/>
</dbReference>
<dbReference type="SUPFAM" id="SSF64288">
    <property type="entry name" value="Chorismate lyase-like"/>
    <property type="match status" value="1"/>
</dbReference>
<proteinExistence type="predicted"/>
<dbReference type="PROSITE" id="PS50949">
    <property type="entry name" value="HTH_GNTR"/>
    <property type="match status" value="1"/>
</dbReference>
<dbReference type="InterPro" id="IPR050679">
    <property type="entry name" value="Bact_HTH_transcr_reg"/>
</dbReference>
<dbReference type="InterPro" id="IPR036388">
    <property type="entry name" value="WH-like_DNA-bd_sf"/>
</dbReference>
<dbReference type="InterPro" id="IPR036390">
    <property type="entry name" value="WH_DNA-bd_sf"/>
</dbReference>
<evidence type="ECO:0000256" key="3">
    <source>
        <dbReference type="ARBA" id="ARBA00023163"/>
    </source>
</evidence>
<protein>
    <submittedName>
        <fullName evidence="5">UTRA domain-containing protein</fullName>
    </submittedName>
</protein>
<dbReference type="SMART" id="SM00345">
    <property type="entry name" value="HTH_GNTR"/>
    <property type="match status" value="1"/>
</dbReference>
<evidence type="ECO:0000256" key="2">
    <source>
        <dbReference type="ARBA" id="ARBA00023125"/>
    </source>
</evidence>
<dbReference type="Pfam" id="PF07702">
    <property type="entry name" value="UTRA"/>
    <property type="match status" value="1"/>
</dbReference>
<keyword evidence="3" id="KW-0804">Transcription</keyword>
<keyword evidence="2" id="KW-0238">DNA-binding</keyword>
<name>A0ABV3Z4J6_9PROT</name>
<gene>
    <name evidence="5" type="ORF">ABFZ84_09245</name>
</gene>
<dbReference type="InterPro" id="IPR000524">
    <property type="entry name" value="Tscrpt_reg_HTH_GntR"/>
</dbReference>
<sequence length="230" mass="25821">MSTLNHQTIRKAIRERIESGEWLPGAIIPGEVDLAAEYGCSRTTVNRAMQNLADDGLIERKRRAGTRVKEIPTRQTTFKIPIVRHEIEASGARYRPHILERKTIKAPNHIAARLHLKKGAKLFHLVTAHLGDGRVHAVEDRWVNLAAAPDIVNAPLNEISANEWLIRKVPYSSGDVIFSASAAAAREAEAFETKIGSALFTIDRTTWLDNVYITTMTLRYRPGYNLHSRL</sequence>
<reference evidence="5 6" key="1">
    <citation type="submission" date="2024-05" db="EMBL/GenBank/DDBJ databases">
        <title>Three bacterial strains, DH-69, EH-24, and ECK-19 isolated from coastal sediments.</title>
        <authorList>
            <person name="Ye Y.-Q."/>
            <person name="Du Z.-J."/>
        </authorList>
    </citation>
    <scope>NUCLEOTIDE SEQUENCE [LARGE SCALE GENOMIC DNA]</scope>
    <source>
        <strain evidence="5 6">ECK-19</strain>
    </source>
</reference>
<keyword evidence="6" id="KW-1185">Reference proteome</keyword>
<evidence type="ECO:0000313" key="6">
    <source>
        <dbReference type="Proteomes" id="UP001560685"/>
    </source>
</evidence>
<evidence type="ECO:0000259" key="4">
    <source>
        <dbReference type="PROSITE" id="PS50949"/>
    </source>
</evidence>
<dbReference type="SUPFAM" id="SSF46785">
    <property type="entry name" value="Winged helix' DNA-binding domain"/>
    <property type="match status" value="1"/>
</dbReference>
<dbReference type="PANTHER" id="PTHR44846:SF16">
    <property type="entry name" value="TRANSCRIPTIONAL REGULATOR PHNF-RELATED"/>
    <property type="match status" value="1"/>
</dbReference>
<comment type="caution">
    <text evidence="5">The sequence shown here is derived from an EMBL/GenBank/DDBJ whole genome shotgun (WGS) entry which is preliminary data.</text>
</comment>
<dbReference type="PANTHER" id="PTHR44846">
    <property type="entry name" value="MANNOSYL-D-GLYCERATE TRANSPORT/METABOLISM SYSTEM REPRESSOR MNGR-RELATED"/>
    <property type="match status" value="1"/>
</dbReference>
<dbReference type="Proteomes" id="UP001560685">
    <property type="component" value="Unassembled WGS sequence"/>
</dbReference>
<keyword evidence="1" id="KW-0805">Transcription regulation</keyword>
<dbReference type="Pfam" id="PF00392">
    <property type="entry name" value="GntR"/>
    <property type="match status" value="1"/>
</dbReference>
<dbReference type="EMBL" id="JBEHZE010000001">
    <property type="protein sequence ID" value="MEX6633729.1"/>
    <property type="molecule type" value="Genomic_DNA"/>
</dbReference>
<evidence type="ECO:0000313" key="5">
    <source>
        <dbReference type="EMBL" id="MEX6633729.1"/>
    </source>
</evidence>
<dbReference type="InterPro" id="IPR028978">
    <property type="entry name" value="Chorismate_lyase_/UTRA_dom_sf"/>
</dbReference>
<dbReference type="SMART" id="SM00866">
    <property type="entry name" value="UTRA"/>
    <property type="match status" value="1"/>
</dbReference>
<dbReference type="InterPro" id="IPR011663">
    <property type="entry name" value="UTRA"/>
</dbReference>
<dbReference type="RefSeq" id="WP_369313717.1">
    <property type="nucleotide sequence ID" value="NZ_JBEHZE010000001.1"/>
</dbReference>
<dbReference type="PRINTS" id="PR00035">
    <property type="entry name" value="HTHGNTR"/>
</dbReference>
<organism evidence="5 6">
    <name type="scientific">Hyphococcus lacteus</name>
    <dbReference type="NCBI Taxonomy" id="3143536"/>
    <lineage>
        <taxon>Bacteria</taxon>
        <taxon>Pseudomonadati</taxon>
        <taxon>Pseudomonadota</taxon>
        <taxon>Alphaproteobacteria</taxon>
        <taxon>Parvularculales</taxon>
        <taxon>Parvularculaceae</taxon>
        <taxon>Hyphococcus</taxon>
    </lineage>
</organism>
<dbReference type="CDD" id="cd07377">
    <property type="entry name" value="WHTH_GntR"/>
    <property type="match status" value="1"/>
</dbReference>
<feature type="domain" description="HTH gntR-type" evidence="4">
    <location>
        <begin position="3"/>
        <end position="71"/>
    </location>
</feature>
<dbReference type="Gene3D" id="3.40.1410.10">
    <property type="entry name" value="Chorismate lyase-like"/>
    <property type="match status" value="1"/>
</dbReference>
<accession>A0ABV3Z4J6</accession>